<gene>
    <name evidence="4" type="ORF">FSZ31_00545</name>
</gene>
<comment type="caution">
    <text evidence="4">The sequence shown here is derived from an EMBL/GenBank/DDBJ whole genome shotgun (WGS) entry which is preliminary data.</text>
</comment>
<proteinExistence type="inferred from homology"/>
<dbReference type="Gene3D" id="3.40.309.10">
    <property type="entry name" value="Aldehyde Dehydrogenase, Chain A, domain 2"/>
    <property type="match status" value="1"/>
</dbReference>
<dbReference type="EMBL" id="VOPY01000001">
    <property type="protein sequence ID" value="TXC73291.1"/>
    <property type="molecule type" value="Genomic_DNA"/>
</dbReference>
<evidence type="ECO:0000313" key="5">
    <source>
        <dbReference type="Proteomes" id="UP000321129"/>
    </source>
</evidence>
<dbReference type="FunFam" id="3.40.309.10:FF:000009">
    <property type="entry name" value="Aldehyde dehydrogenase A"/>
    <property type="match status" value="1"/>
</dbReference>
<dbReference type="InterPro" id="IPR016162">
    <property type="entry name" value="Ald_DH_N"/>
</dbReference>
<name>A0A5C6UMF4_9SPHN</name>
<dbReference type="InterPro" id="IPR016161">
    <property type="entry name" value="Ald_DH/histidinol_DH"/>
</dbReference>
<dbReference type="PANTHER" id="PTHR43353:SF5">
    <property type="entry name" value="SUCCINATE-SEMIALDEHYDE DEHYDROGENASE, MITOCHONDRIAL"/>
    <property type="match status" value="1"/>
</dbReference>
<dbReference type="RefSeq" id="WP_147121129.1">
    <property type="nucleotide sequence ID" value="NZ_VOPY01000001.1"/>
</dbReference>
<organism evidence="4 5">
    <name type="scientific">Flavisphingopyxis soli</name>
    <dbReference type="NCBI Taxonomy" id="2601267"/>
    <lineage>
        <taxon>Bacteria</taxon>
        <taxon>Pseudomonadati</taxon>
        <taxon>Pseudomonadota</taxon>
        <taxon>Alphaproteobacteria</taxon>
        <taxon>Sphingomonadales</taxon>
        <taxon>Sphingopyxidaceae</taxon>
        <taxon>Flavisphingopyxis</taxon>
    </lineage>
</organism>
<dbReference type="InterPro" id="IPR015590">
    <property type="entry name" value="Aldehyde_DH_dom"/>
</dbReference>
<evidence type="ECO:0000259" key="3">
    <source>
        <dbReference type="Pfam" id="PF00171"/>
    </source>
</evidence>
<keyword evidence="2" id="KW-0560">Oxidoreductase</keyword>
<evidence type="ECO:0000256" key="1">
    <source>
        <dbReference type="ARBA" id="ARBA00009986"/>
    </source>
</evidence>
<dbReference type="InterPro" id="IPR050740">
    <property type="entry name" value="Aldehyde_DH_Superfamily"/>
</dbReference>
<reference evidence="4 5" key="1">
    <citation type="submission" date="2019-08" db="EMBL/GenBank/DDBJ databases">
        <title>Sphingorhabdus soil sp. nov., isolated from arctic soil.</title>
        <authorList>
            <person name="Liu Y."/>
        </authorList>
    </citation>
    <scope>NUCLEOTIDE SEQUENCE [LARGE SCALE GENOMIC DNA]</scope>
    <source>
        <strain evidence="4 5">D-2Q-5-6</strain>
    </source>
</reference>
<dbReference type="GO" id="GO:0004777">
    <property type="term" value="F:succinate-semialdehyde dehydrogenase (NAD+) activity"/>
    <property type="evidence" value="ECO:0007669"/>
    <property type="project" value="TreeGrafter"/>
</dbReference>
<dbReference type="PANTHER" id="PTHR43353">
    <property type="entry name" value="SUCCINATE-SEMIALDEHYDE DEHYDROGENASE, MITOCHONDRIAL"/>
    <property type="match status" value="1"/>
</dbReference>
<protein>
    <submittedName>
        <fullName evidence="4">NAD-dependent succinate-semialdehyde dehydrogenase</fullName>
    </submittedName>
</protein>
<feature type="domain" description="Aldehyde dehydrogenase" evidence="3">
    <location>
        <begin position="24"/>
        <end position="475"/>
    </location>
</feature>
<keyword evidence="5" id="KW-1185">Reference proteome</keyword>
<sequence>MTDTAYPDLALVIDGEVIGAGARDGIDVIDPATGDTLGVLPKATRADLDRALDAAQRSHRDWRATPLDTRVGILKKTAALIRERAQDIGRIATREQGKPLKEAIGETLYAANLFEWMAEESRRTYGRVLVRPPGQLARVTYEPVGPVAAFAPWNFPALNVARKLAPALAAGNAIIVKPAEETPATALAILQALIDAGLPAGAAQMVFGDPAEVSGHLLGSPIIRKLSFTGSVPVGKHLMKLAADHAIRTTMELGGHAPVLVFDDADIDRTLDLIAPNAFRNSGQVCVSPTRFYVQSGVYDRFVKAFGERVAAMKVGNGLDDATTMGPLANPRRPEAVGRMVDDAKAKGARVVSGGERIDGPGMFFQPTVLADVPIEADIMNDEPFGPVALFCPFDTPDQAIEQANRLPFGLASYVFTENGRQANRVADLIEAGMVAVNHGSVSAIDAPFGGIKDSGHGLEDGAEGLKAFMVSKTVHQA</sequence>
<dbReference type="AlphaFoldDB" id="A0A5C6UMF4"/>
<dbReference type="GO" id="GO:0009450">
    <property type="term" value="P:gamma-aminobutyric acid catabolic process"/>
    <property type="evidence" value="ECO:0007669"/>
    <property type="project" value="TreeGrafter"/>
</dbReference>
<evidence type="ECO:0000256" key="2">
    <source>
        <dbReference type="ARBA" id="ARBA00023002"/>
    </source>
</evidence>
<dbReference type="CDD" id="cd07103">
    <property type="entry name" value="ALDH_F5_SSADH_GabD"/>
    <property type="match status" value="1"/>
</dbReference>
<dbReference type="SUPFAM" id="SSF53720">
    <property type="entry name" value="ALDH-like"/>
    <property type="match status" value="1"/>
</dbReference>
<dbReference type="Pfam" id="PF00171">
    <property type="entry name" value="Aldedh"/>
    <property type="match status" value="1"/>
</dbReference>
<dbReference type="Gene3D" id="3.40.605.10">
    <property type="entry name" value="Aldehyde Dehydrogenase, Chain A, domain 1"/>
    <property type="match status" value="1"/>
</dbReference>
<comment type="similarity">
    <text evidence="1">Belongs to the aldehyde dehydrogenase family.</text>
</comment>
<evidence type="ECO:0000313" key="4">
    <source>
        <dbReference type="EMBL" id="TXC73291.1"/>
    </source>
</evidence>
<dbReference type="Proteomes" id="UP000321129">
    <property type="component" value="Unassembled WGS sequence"/>
</dbReference>
<accession>A0A5C6UMF4</accession>
<dbReference type="FunFam" id="3.40.605.10:FF:000007">
    <property type="entry name" value="NAD/NADP-dependent betaine aldehyde dehydrogenase"/>
    <property type="match status" value="1"/>
</dbReference>
<dbReference type="OrthoDB" id="9802947at2"/>
<dbReference type="InterPro" id="IPR016163">
    <property type="entry name" value="Ald_DH_C"/>
</dbReference>